<feature type="region of interest" description="Disordered" evidence="1">
    <location>
        <begin position="191"/>
        <end position="228"/>
    </location>
</feature>
<evidence type="ECO:0000256" key="1">
    <source>
        <dbReference type="SAM" id="MobiDB-lite"/>
    </source>
</evidence>
<dbReference type="AlphaFoldDB" id="A0ABD5WHQ6"/>
<proteinExistence type="predicted"/>
<feature type="compositionally biased region" description="Low complexity" evidence="1">
    <location>
        <begin position="213"/>
        <end position="228"/>
    </location>
</feature>
<dbReference type="Proteomes" id="UP001596407">
    <property type="component" value="Unassembled WGS sequence"/>
</dbReference>
<feature type="compositionally biased region" description="Acidic residues" evidence="1">
    <location>
        <begin position="27"/>
        <end position="48"/>
    </location>
</feature>
<accession>A0ABD5WHQ6</accession>
<evidence type="ECO:0000313" key="2">
    <source>
        <dbReference type="EMBL" id="MFC7079265.1"/>
    </source>
</evidence>
<comment type="caution">
    <text evidence="2">The sequence shown here is derived from an EMBL/GenBank/DDBJ whole genome shotgun (WGS) entry which is preliminary data.</text>
</comment>
<keyword evidence="3" id="KW-1185">Reference proteome</keyword>
<dbReference type="RefSeq" id="WP_382208770.1">
    <property type="nucleotide sequence ID" value="NZ_JBHSZH010000003.1"/>
</dbReference>
<organism evidence="2 3">
    <name type="scientific">Halorussus caseinilyticus</name>
    <dbReference type="NCBI Taxonomy" id="3034025"/>
    <lineage>
        <taxon>Archaea</taxon>
        <taxon>Methanobacteriati</taxon>
        <taxon>Methanobacteriota</taxon>
        <taxon>Stenosarchaea group</taxon>
        <taxon>Halobacteria</taxon>
        <taxon>Halobacteriales</taxon>
        <taxon>Haladaptataceae</taxon>
        <taxon>Halorussus</taxon>
    </lineage>
</organism>
<dbReference type="EMBL" id="JBHSZH010000003">
    <property type="protein sequence ID" value="MFC7079265.1"/>
    <property type="molecule type" value="Genomic_DNA"/>
</dbReference>
<feature type="compositionally biased region" description="Basic residues" evidence="1">
    <location>
        <begin position="202"/>
        <end position="211"/>
    </location>
</feature>
<protein>
    <submittedName>
        <fullName evidence="2">Uncharacterized protein</fullName>
    </submittedName>
</protein>
<reference evidence="2 3" key="1">
    <citation type="journal article" date="2019" name="Int. J. Syst. Evol. Microbiol.">
        <title>The Global Catalogue of Microorganisms (GCM) 10K type strain sequencing project: providing services to taxonomists for standard genome sequencing and annotation.</title>
        <authorList>
            <consortium name="The Broad Institute Genomics Platform"/>
            <consortium name="The Broad Institute Genome Sequencing Center for Infectious Disease"/>
            <person name="Wu L."/>
            <person name="Ma J."/>
        </authorList>
    </citation>
    <scope>NUCLEOTIDE SEQUENCE [LARGE SCALE GENOMIC DNA]</scope>
    <source>
        <strain evidence="2 3">DT72</strain>
    </source>
</reference>
<evidence type="ECO:0000313" key="3">
    <source>
        <dbReference type="Proteomes" id="UP001596407"/>
    </source>
</evidence>
<sequence length="228" mass="24891">MNDSAELANETDPLSPDTDSDGLRDPDEYEVGTDPTDPDTDGDGVLDSDETFATETTDEETGVTVNVTGEGNVAGAVSVNTSSRTILETASVRNASASRAYDFEAEANFSTATISLPYNDSRVSAENETTLGAYRYNETLQTFVAVTNSTVDTRNDTVTAETPHFSTYTVLSTETWESRFDRALPDKWSNTDNFSTLDGRKRTATSRRRRSTAPESPRATPPARSRRR</sequence>
<feature type="region of interest" description="Disordered" evidence="1">
    <location>
        <begin position="1"/>
        <end position="48"/>
    </location>
</feature>
<gene>
    <name evidence="2" type="ORF">ACFQJ6_03005</name>
</gene>
<name>A0ABD5WHQ6_9EURY</name>